<evidence type="ECO:0000256" key="4">
    <source>
        <dbReference type="SAM" id="SignalP"/>
    </source>
</evidence>
<accession>A0AAN2BKB4</accession>
<dbReference type="SMART" id="SM00912">
    <property type="entry name" value="Haemagg_act"/>
    <property type="match status" value="1"/>
</dbReference>
<evidence type="ECO:0000256" key="3">
    <source>
        <dbReference type="ARBA" id="ARBA00022729"/>
    </source>
</evidence>
<dbReference type="PANTHER" id="PTHR12338:SF8">
    <property type="entry name" value="HEME_HEMOPEXIN-BINDING PROTEIN"/>
    <property type="match status" value="1"/>
</dbReference>
<dbReference type="InterPro" id="IPR008638">
    <property type="entry name" value="FhaB/CdiA-like_TPS"/>
</dbReference>
<dbReference type="Pfam" id="PF05860">
    <property type="entry name" value="TPS"/>
    <property type="match status" value="1"/>
</dbReference>
<dbReference type="SUPFAM" id="SSF51126">
    <property type="entry name" value="Pectin lyase-like"/>
    <property type="match status" value="1"/>
</dbReference>
<proteinExistence type="predicted"/>
<sequence length="2165" mass="221112">MGKFCSKSAGIKLRRRLYLAVLAASSGSAFALPQGGQVSAGDASIENAGDTMNIHQDSQRVVLDFDSYNVAAGETVNYQQPNSDSVALNRVLGSELSEIHGSINANGHVYLINPNGVLFGEGAQVNVTGLVATTLDIDNQDFMQQREHFSGEQAGSVDNQGNINARDRVVLMAPEVLNSGDIQVPAGEIMLRSGNSVLLHTAGSEIPILVEDPQLDGHVSNVGSLSANRVALVLDGQQGRDVYDSAINNHGLVRAVSVAGEGGSIELLAGSSDVVNTGRLDASATDGQGGAVNIEAHRYAQTGELNASGANIGDGGAVNIHAADTIVFHADSESRVDGGAEGNGGEMIAYADNATWYREGSQISARGGDVLGDGGFVEVSGRNVVAVESPVDIGATNGKGGLWYIDPTDITVTDATGNTNGAFTMGGDGYIFNLTLPAQATSIANRMALQNTLVNFGSVYLDTASDAAGTGDIIFEATVDFIGAPAGRVMSLRADNDIIFRDGAGFTHTNNGNWSLNLDMNAGDSITFESGSVVAFRNGSVNATAVNDFSLLGDASISGDGAININAGHDIVMGADSQLNAGAFPVNLTGGNHVTVADIVSLNTTENAISITATAGEILDDTNAANGLHANSGGIFLQAVNGIDSIALETTQLGVRNSSGDVALSTSGDLSLNRLGLGANMTMSISAGGSLTYVGDAGNDFDGATASTLNLTSGTEMVINGRIVDETGSSDHELDINLVAGTDLSMLDGSILSSGFGVFDVQALNGDATVTGLNTQAMVNNAITVSALNGQILDGGDTRTDLYAPDGGFFLRSMGDIVGLESETNTFDAISTAGNIELSDVASFAAERLEAGGAVTINATNGFAIRNSAIVNATDLTVNASQLIRLPNTELRVTGTMTLNGSDIRQQDGLREVDLAANTLVLNSDFEGGDATINADAQFLELRNTGADTVTVINSSDLSLTQYEATTGSSVIQTASGFDLTVANAINLEGNAAALTLNAGNDLFINADIADVTGAVDNSTQLSLLADGNILQSALTTSNAGAGNMALNAGDNINLASVIGAAVDITAAGDITDANTAALNITAPSINLVAGGNVGTNTDAIENSSSALTLTAGNAFIHNDGALALTIAAVDNINVTLAAGDLTLLDSLPTITGSSTFNVVAGDLIIPDAGWTTSGNLMLTAQDLVDSDRAVAIDADQADITLTAMADDLTISSGFNQLNLDAQASTNRLTLTNSRALTLNGVSTNGAANISTVAANLTVAPTTLDIAGDLALSTIGSGDVIIGDAGFSHASTFNLTADNLRDTDNDITLAAPNANIILRDGAADKIWNTSFNSLGTNVAGAGGLAINNSNALVLNTLTTGGAASVATAAGDLTLVVNPAVAGDLQLVANENLVIPTAGLNHSDNLTLQAAQILDDDNTVSITANNLSISQDSAAADAILNIDADTLSFASSGLNPVVINAQNNILVSDLAVAGDATLTSAGDITLGQNVTVPGLLDVQTTGTGLLQIADTGLNVEGDVRLDVASLQDGDQDIILSANSADITLRNQLQALTLNSDLSQLRYSQTTGSALVLQQSGDLTVNRLDTGGNVDIVADSSITFNQSNPVLTGDLLLQVADTLTVSNAGLNLVANLTLDANTVANAAGVGITRWQADTINFNANNIQSNALILAANDVNITYGGINALSVNLPSATAISALTSAADTSLIGASDLQFLTTATSVNGLLDVQALGSIELLEAGLNVANVSMEANNLTSTGGGVIRLIGDSAALTLGGEQALALETQLATLALDYAAENALSINNTGDLWLTDWQAANATNTALAATGVLRIPESGLAANSRLSVSASDFTDSDRTLNFSAPELLVNLSNAQGENTWQLDGGIVDAQINGAASLQIFSNGALGVQDLNGDAQAIHIADGNFSLYVNDGDLSVDGNITASDIANDGLRNGIIDLVADNGNILVGQSDNAAITSRYNINGLGSTNRRDSGAEDGISLRLTDNTANERQIVLGNGSTAVALQAVGSDIALNAWPVDTSEDAVRHVVQAQGVQIEAYNNPTDSQTGQVLVNGVVVAAQPWQQIREGRTLTITTDKPAKLYDIDDVLAEMPDADDSVIVEEEIQASGENVAHQFDAVFGGSCTDIDDDSVKRCRIDTALKAFLSHWLVGGELPPTSEM</sequence>
<feature type="signal peptide" evidence="4">
    <location>
        <begin position="1"/>
        <end position="31"/>
    </location>
</feature>
<dbReference type="Proteomes" id="UP001320119">
    <property type="component" value="Chromosome"/>
</dbReference>
<keyword evidence="7" id="KW-1185">Reference proteome</keyword>
<keyword evidence="3 4" id="KW-0732">Signal</keyword>
<comment type="subcellular location">
    <subcellularLocation>
        <location evidence="1">Secreted</location>
    </subcellularLocation>
</comment>
<evidence type="ECO:0000256" key="2">
    <source>
        <dbReference type="ARBA" id="ARBA00022525"/>
    </source>
</evidence>
<dbReference type="InterPro" id="IPR012334">
    <property type="entry name" value="Pectin_lyas_fold"/>
</dbReference>
<protein>
    <recommendedName>
        <fullName evidence="5">Filamentous haemagglutinin FhaB/tRNA nuclease CdiA-like TPS domain-containing protein</fullName>
    </recommendedName>
</protein>
<gene>
    <name evidence="6" type="ORF">MARGE09_P2032</name>
</gene>
<dbReference type="RefSeq" id="WP_236987310.1">
    <property type="nucleotide sequence ID" value="NZ_AP023086.1"/>
</dbReference>
<evidence type="ECO:0000259" key="5">
    <source>
        <dbReference type="SMART" id="SM00912"/>
    </source>
</evidence>
<dbReference type="Gene3D" id="2.160.20.10">
    <property type="entry name" value="Single-stranded right-handed beta-helix, Pectin lyase-like"/>
    <property type="match status" value="1"/>
</dbReference>
<dbReference type="EMBL" id="AP023086">
    <property type="protein sequence ID" value="BCD97831.1"/>
    <property type="molecule type" value="Genomic_DNA"/>
</dbReference>
<dbReference type="NCBIfam" id="TIGR01901">
    <property type="entry name" value="adhes_NPXG"/>
    <property type="match status" value="1"/>
</dbReference>
<reference evidence="6 7" key="1">
    <citation type="journal article" date="2022" name="IScience">
        <title>An ultrasensitive nanofiber-based assay for enzymatic hydrolysis and deep-sea microbial degradation of cellulose.</title>
        <authorList>
            <person name="Tsudome M."/>
            <person name="Tachioka M."/>
            <person name="Miyazaki M."/>
            <person name="Uchimura K."/>
            <person name="Tsuda M."/>
            <person name="Takaki Y."/>
            <person name="Deguchi S."/>
        </authorList>
    </citation>
    <scope>NUCLEOTIDE SEQUENCE [LARGE SCALE GENOMIC DNA]</scope>
    <source>
        <strain evidence="6 7">GE09</strain>
    </source>
</reference>
<evidence type="ECO:0000256" key="1">
    <source>
        <dbReference type="ARBA" id="ARBA00004613"/>
    </source>
</evidence>
<name>A0AAN2BKB4_9GAMM</name>
<dbReference type="PANTHER" id="PTHR12338">
    <property type="entry name" value="AUTOTRANSPORTER"/>
    <property type="match status" value="1"/>
</dbReference>
<dbReference type="InterPro" id="IPR050909">
    <property type="entry name" value="Bact_Autotransporter_VF"/>
</dbReference>
<dbReference type="KEGG" id="marq:MARGE09_P2032"/>
<evidence type="ECO:0000313" key="7">
    <source>
        <dbReference type="Proteomes" id="UP001320119"/>
    </source>
</evidence>
<keyword evidence="2" id="KW-0964">Secreted</keyword>
<organism evidence="6 7">
    <name type="scientific">Marinagarivorans cellulosilyticus</name>
    <dbReference type="NCBI Taxonomy" id="2721545"/>
    <lineage>
        <taxon>Bacteria</taxon>
        <taxon>Pseudomonadati</taxon>
        <taxon>Pseudomonadota</taxon>
        <taxon>Gammaproteobacteria</taxon>
        <taxon>Cellvibrionales</taxon>
        <taxon>Cellvibrionaceae</taxon>
        <taxon>Marinagarivorans</taxon>
    </lineage>
</organism>
<dbReference type="InterPro" id="IPR011050">
    <property type="entry name" value="Pectin_lyase_fold/virulence"/>
</dbReference>
<feature type="chain" id="PRO_5042815589" description="Filamentous haemagglutinin FhaB/tRNA nuclease CdiA-like TPS domain-containing protein" evidence="4">
    <location>
        <begin position="32"/>
        <end position="2165"/>
    </location>
</feature>
<feature type="domain" description="Filamentous haemagglutinin FhaB/tRNA nuclease CdiA-like TPS" evidence="5">
    <location>
        <begin position="29"/>
        <end position="141"/>
    </location>
</feature>
<evidence type="ECO:0000313" key="6">
    <source>
        <dbReference type="EMBL" id="BCD97831.1"/>
    </source>
</evidence>
<dbReference type="GO" id="GO:0005576">
    <property type="term" value="C:extracellular region"/>
    <property type="evidence" value="ECO:0007669"/>
    <property type="project" value="UniProtKB-SubCell"/>
</dbReference>